<keyword evidence="2" id="KW-1185">Reference proteome</keyword>
<dbReference type="AlphaFoldDB" id="A0A073HZC3"/>
<accession>A0A073HZC3</accession>
<proteinExistence type="predicted"/>
<name>A0A073HZC3_9SPIT</name>
<organism evidence="1 2">
    <name type="scientific">Oxytricha trifallax</name>
    <dbReference type="NCBI Taxonomy" id="1172189"/>
    <lineage>
        <taxon>Eukaryota</taxon>
        <taxon>Sar</taxon>
        <taxon>Alveolata</taxon>
        <taxon>Ciliophora</taxon>
        <taxon>Intramacronucleata</taxon>
        <taxon>Spirotrichea</taxon>
        <taxon>Stichotrichia</taxon>
        <taxon>Sporadotrichida</taxon>
        <taxon>Oxytrichidae</taxon>
        <taxon>Oxytrichinae</taxon>
        <taxon>Oxytricha</taxon>
    </lineage>
</organism>
<protein>
    <submittedName>
        <fullName evidence="1">Uncharacterized protein</fullName>
    </submittedName>
</protein>
<reference evidence="2" key="1">
    <citation type="journal article" date="2014" name="Cell">
        <title>The Architecture of a Scrambled Genome Reveals Massive Levels of Genomic Rearrangement during Development.</title>
        <authorList>
            <person name="Chen X."/>
            <person name="Bracht J.R."/>
            <person name="Goldman A.D."/>
            <person name="Dolzhenko E."/>
            <person name="Clay D.M."/>
            <person name="Swart E.C."/>
            <person name="Perlman D.H."/>
            <person name="Doak T.G."/>
            <person name="Stuart A."/>
            <person name="Amemiya C.T."/>
            <person name="Sebra R.P."/>
            <person name="Landweber L.F."/>
        </authorList>
    </citation>
    <scope>NUCLEOTIDE SEQUENCE [LARGE SCALE GENOMIC DNA]</scope>
    <source>
        <strain evidence="2">JRB310</strain>
    </source>
</reference>
<comment type="caution">
    <text evidence="1">The sequence shown here is derived from an EMBL/GenBank/DDBJ whole genome shotgun (WGS) entry which is preliminary data.</text>
</comment>
<evidence type="ECO:0000313" key="1">
    <source>
        <dbReference type="EMBL" id="KEJ82799.1"/>
    </source>
</evidence>
<evidence type="ECO:0000313" key="2">
    <source>
        <dbReference type="Proteomes" id="UP000053232"/>
    </source>
</evidence>
<dbReference type="EMBL" id="ARYC01003995">
    <property type="protein sequence ID" value="KEJ82799.1"/>
    <property type="molecule type" value="Genomic_DNA"/>
</dbReference>
<dbReference type="Proteomes" id="UP000053232">
    <property type="component" value="Unassembled WGS sequence"/>
</dbReference>
<gene>
    <name evidence="1" type="ORF">OXYTRIMIC_456</name>
</gene>
<sequence>MIPQLHPNLLKICFKIDEYVSALPVDQIFEKSQNLSELQVSFDLPRCVLESGSESRLPTPHDKRMITLPTYTRLKKLTLILNTEPLFMCWIDMYMLFIDAVNLEHLEVVRNVKFRTISSQQSRLFKVLPDSHYYPLGLKGRIKLTKLRTLIVKNYLSMYMIIDLIQLNKNLTYLKLNRKSFNQQLILSDTLFLERIDVKLDQKASLILGENLSLKQIKTNCKLELNSKLPHLEKLIYLNGYKPSKIESQQLSLFAYTLKNIVCEKRQNLEEDVPVNTFQQNLLKKDDDWVLLDEMGWLPESHHISQLSNIQQLQFSNSKCTNLIINTRSLKSLKLYKMDELQQIQFKNARNLNYLELQAIQIKKIKFKSQNLRNLFELQLDVGNIENNLELFLELTKLKSIRKIIYKGNFYQQQQTKKKLRISISSKSLEVIRLIQYANEKSNLSIIRFKECPKLFEVGLENFKELKLFQLLDNTNLIQNIFLKNIGEYFRTLQINNSFNLRNFELFCESHLQLNEITDSSQDYYKYQFWDENVHPSELRNFKPSSNLKYFKYLITFHNGFPTKAGMKWKSGQSQVYFRNQNQGKERSLDLTRRLFPFLHKIMHEDLYINGYGVPVEKQASDQFQSKRGGMFKKIKNNGKMYKNTKESIKEKEIYPREGVDTFNYEAQLYMNQDELDYQ</sequence>